<dbReference type="InterPro" id="IPR001537">
    <property type="entry name" value="SpoU_MeTrfase"/>
</dbReference>
<gene>
    <name evidence="4" type="ORF">SAMN05444387_2967</name>
</gene>
<accession>A0ABY1J562</accession>
<dbReference type="Gene3D" id="3.30.1330.30">
    <property type="match status" value="1"/>
</dbReference>
<dbReference type="NCBIfam" id="TIGR00186">
    <property type="entry name" value="rRNA_methyl_3"/>
    <property type="match status" value="1"/>
</dbReference>
<dbReference type="EMBL" id="FRBX01000004">
    <property type="protein sequence ID" value="SHM70720.1"/>
    <property type="molecule type" value="Genomic_DNA"/>
</dbReference>
<dbReference type="CDD" id="cd18103">
    <property type="entry name" value="SpoU-like_RlmB"/>
    <property type="match status" value="1"/>
</dbReference>
<feature type="domain" description="RNA 2-O ribose methyltransferase substrate binding" evidence="3">
    <location>
        <begin position="22"/>
        <end position="96"/>
    </location>
</feature>
<dbReference type="SMART" id="SM00967">
    <property type="entry name" value="SpoU_sub_bind"/>
    <property type="match status" value="1"/>
</dbReference>
<dbReference type="SUPFAM" id="SSF75217">
    <property type="entry name" value="alpha/beta knot"/>
    <property type="match status" value="1"/>
</dbReference>
<name>A0ABY1J562_9FLAO</name>
<comment type="caution">
    <text evidence="4">The sequence shown here is derived from an EMBL/GenBank/DDBJ whole genome shotgun (WGS) entry which is preliminary data.</text>
</comment>
<dbReference type="PANTHER" id="PTHR46429">
    <property type="entry name" value="23S RRNA (GUANOSINE-2'-O-)-METHYLTRANSFERASE RLMB"/>
    <property type="match status" value="1"/>
</dbReference>
<dbReference type="PANTHER" id="PTHR46429:SF1">
    <property type="entry name" value="23S RRNA (GUANOSINE-2'-O-)-METHYLTRANSFERASE RLMB"/>
    <property type="match status" value="1"/>
</dbReference>
<evidence type="ECO:0000313" key="4">
    <source>
        <dbReference type="EMBL" id="SHM70720.1"/>
    </source>
</evidence>
<evidence type="ECO:0000256" key="1">
    <source>
        <dbReference type="ARBA" id="ARBA00022603"/>
    </source>
</evidence>
<dbReference type="Pfam" id="PF08032">
    <property type="entry name" value="SpoU_sub_bind"/>
    <property type="match status" value="1"/>
</dbReference>
<keyword evidence="5" id="KW-1185">Reference proteome</keyword>
<dbReference type="Proteomes" id="UP000184216">
    <property type="component" value="Unassembled WGS sequence"/>
</dbReference>
<protein>
    <submittedName>
        <fullName evidence="4">23S rRNA (Guanosine2251-2'-O)-methyltransferase</fullName>
    </submittedName>
</protein>
<organism evidence="4 5">
    <name type="scientific">Flavobacterium pectinovorum</name>
    <dbReference type="NCBI Taxonomy" id="29533"/>
    <lineage>
        <taxon>Bacteria</taxon>
        <taxon>Pseudomonadati</taxon>
        <taxon>Bacteroidota</taxon>
        <taxon>Flavobacteriia</taxon>
        <taxon>Flavobacteriales</taxon>
        <taxon>Flavobacteriaceae</taxon>
        <taxon>Flavobacterium</taxon>
    </lineage>
</organism>
<dbReference type="InterPro" id="IPR013123">
    <property type="entry name" value="SpoU_subst-bd"/>
</dbReference>
<dbReference type="Gene3D" id="3.40.1280.10">
    <property type="match status" value="1"/>
</dbReference>
<proteinExistence type="predicted"/>
<reference evidence="4 5" key="1">
    <citation type="submission" date="2016-11" db="EMBL/GenBank/DDBJ databases">
        <authorList>
            <person name="Varghese N."/>
            <person name="Submissions S."/>
        </authorList>
    </citation>
    <scope>NUCLEOTIDE SEQUENCE [LARGE SCALE GENOMIC DNA]</scope>
    <source>
        <strain evidence="4 5">DSM 6368</strain>
    </source>
</reference>
<keyword evidence="2" id="KW-0808">Transferase</keyword>
<dbReference type="InterPro" id="IPR029028">
    <property type="entry name" value="Alpha/beta_knot_MTases"/>
</dbReference>
<dbReference type="SUPFAM" id="SSF55315">
    <property type="entry name" value="L30e-like"/>
    <property type="match status" value="1"/>
</dbReference>
<dbReference type="InterPro" id="IPR029026">
    <property type="entry name" value="tRNA_m1G_MTases_N"/>
</dbReference>
<evidence type="ECO:0000259" key="3">
    <source>
        <dbReference type="SMART" id="SM00967"/>
    </source>
</evidence>
<dbReference type="Pfam" id="PF00588">
    <property type="entry name" value="SpoU_methylase"/>
    <property type="match status" value="1"/>
</dbReference>
<evidence type="ECO:0000313" key="5">
    <source>
        <dbReference type="Proteomes" id="UP000184216"/>
    </source>
</evidence>
<sequence>MLVVFFLYKHYTYICFMEKEHQIFGIRAIIEAIQAGKEVDKVFIQKEISGELMKDLMKVMKRANINFSYVPVEKLNRLTPNNHQGAVATISPIGFIDLEHLVESTIESGAKPLFLILDQISDARNFGAIIRTAECTGVNGIIVQKAGSAPVNGDTVKTSAGAVFNVPICKVEHIKDAIFYLQGSGIKTIAATEKTDQNIYDLSLNEPLAIIMGSEDRGINPSVLKIVDEKAKLPMFGTIGSLNVSVACGAFLYETVRQRS</sequence>
<dbReference type="InterPro" id="IPR029064">
    <property type="entry name" value="Ribosomal_eL30-like_sf"/>
</dbReference>
<dbReference type="InterPro" id="IPR004441">
    <property type="entry name" value="rRNA_MeTrfase_TrmH"/>
</dbReference>
<evidence type="ECO:0000256" key="2">
    <source>
        <dbReference type="ARBA" id="ARBA00022679"/>
    </source>
</evidence>
<keyword evidence="1" id="KW-0489">Methyltransferase</keyword>